<name>A0ABR2ZGI9_9AGAR</name>
<dbReference type="Proteomes" id="UP001437256">
    <property type="component" value="Unassembled WGS sequence"/>
</dbReference>
<feature type="compositionally biased region" description="Polar residues" evidence="1">
    <location>
        <begin position="141"/>
        <end position="155"/>
    </location>
</feature>
<organism evidence="2 3">
    <name type="scientific">Marasmius tenuissimus</name>
    <dbReference type="NCBI Taxonomy" id="585030"/>
    <lineage>
        <taxon>Eukaryota</taxon>
        <taxon>Fungi</taxon>
        <taxon>Dikarya</taxon>
        <taxon>Basidiomycota</taxon>
        <taxon>Agaricomycotina</taxon>
        <taxon>Agaricomycetes</taxon>
        <taxon>Agaricomycetidae</taxon>
        <taxon>Agaricales</taxon>
        <taxon>Marasmiineae</taxon>
        <taxon>Marasmiaceae</taxon>
        <taxon>Marasmius</taxon>
    </lineage>
</organism>
<dbReference type="EMBL" id="JBBXMP010000165">
    <property type="protein sequence ID" value="KAL0060701.1"/>
    <property type="molecule type" value="Genomic_DNA"/>
</dbReference>
<gene>
    <name evidence="2" type="ORF">AAF712_012524</name>
</gene>
<evidence type="ECO:0000256" key="1">
    <source>
        <dbReference type="SAM" id="MobiDB-lite"/>
    </source>
</evidence>
<comment type="caution">
    <text evidence="2">The sequence shown here is derived from an EMBL/GenBank/DDBJ whole genome shotgun (WGS) entry which is preliminary data.</text>
</comment>
<proteinExistence type="predicted"/>
<evidence type="ECO:0000313" key="3">
    <source>
        <dbReference type="Proteomes" id="UP001437256"/>
    </source>
</evidence>
<sequence length="223" mass="24958">MFVMRGWHGNSFGNDSSATPPPPGYAEVPVESRGQEAWLVAFGTHYSPPRAIPDDNVNTVIGAEEQVRVGREEQGASLRQFVVATGLRKARKWIHLALYFFDADMEKLGKGYETLVRRWTEVEVAAPESNGFTRKQRRSSHQNLTSLATPGNDLPTASQVPMGEWRALDKWGIRGWFVLLACVKWYGLSIEKLEGDRNVARNAWNALVEDMLAVLNFVVDARG</sequence>
<evidence type="ECO:0000313" key="2">
    <source>
        <dbReference type="EMBL" id="KAL0060701.1"/>
    </source>
</evidence>
<accession>A0ABR2ZGI9</accession>
<keyword evidence="3" id="KW-1185">Reference proteome</keyword>
<reference evidence="2 3" key="1">
    <citation type="submission" date="2024-05" db="EMBL/GenBank/DDBJ databases">
        <title>A draft genome resource for the thread blight pathogen Marasmius tenuissimus strain MS-2.</title>
        <authorList>
            <person name="Yulfo-Soto G.E."/>
            <person name="Baruah I.K."/>
            <person name="Amoako-Attah I."/>
            <person name="Bukari Y."/>
            <person name="Meinhardt L.W."/>
            <person name="Bailey B.A."/>
            <person name="Cohen S.P."/>
        </authorList>
    </citation>
    <scope>NUCLEOTIDE SEQUENCE [LARGE SCALE GENOMIC DNA]</scope>
    <source>
        <strain evidence="2 3">MS-2</strain>
    </source>
</reference>
<protein>
    <submittedName>
        <fullName evidence="2">Uncharacterized protein</fullName>
    </submittedName>
</protein>
<feature type="region of interest" description="Disordered" evidence="1">
    <location>
        <begin position="130"/>
        <end position="155"/>
    </location>
</feature>